<sequence>MSCQLIQATPFCNRCKAPAGYHRKNHLLNTLARRQNAVVSTYPNDIVLLSLTSNTNCWLHCSSLLIADVTDDFIIADPAFALLFTTADSFCSTADHCSFLLIVMTTLLMSSSLSAPAGLLASADLSSSADHDVITDDIIIDGPLRCSSCWFNLASALLRTTDSTLDVSIANPAAVYNDKPNQLLNFIL</sequence>
<gene>
    <name evidence="1" type="ORF">F511_37488</name>
</gene>
<accession>A0A2Z7B254</accession>
<evidence type="ECO:0000313" key="1">
    <source>
        <dbReference type="EMBL" id="KZV27854.1"/>
    </source>
</evidence>
<dbReference type="Proteomes" id="UP000250235">
    <property type="component" value="Unassembled WGS sequence"/>
</dbReference>
<dbReference type="AlphaFoldDB" id="A0A2Z7B254"/>
<reference evidence="1 2" key="1">
    <citation type="journal article" date="2015" name="Proc. Natl. Acad. Sci. U.S.A.">
        <title>The resurrection genome of Boea hygrometrica: A blueprint for survival of dehydration.</title>
        <authorList>
            <person name="Xiao L."/>
            <person name="Yang G."/>
            <person name="Zhang L."/>
            <person name="Yang X."/>
            <person name="Zhao S."/>
            <person name="Ji Z."/>
            <person name="Zhou Q."/>
            <person name="Hu M."/>
            <person name="Wang Y."/>
            <person name="Chen M."/>
            <person name="Xu Y."/>
            <person name="Jin H."/>
            <person name="Xiao X."/>
            <person name="Hu G."/>
            <person name="Bao F."/>
            <person name="Hu Y."/>
            <person name="Wan P."/>
            <person name="Li L."/>
            <person name="Deng X."/>
            <person name="Kuang T."/>
            <person name="Xiang C."/>
            <person name="Zhu J.K."/>
            <person name="Oliver M.J."/>
            <person name="He Y."/>
        </authorList>
    </citation>
    <scope>NUCLEOTIDE SEQUENCE [LARGE SCALE GENOMIC DNA]</scope>
    <source>
        <strain evidence="2">cv. XS01</strain>
    </source>
</reference>
<name>A0A2Z7B254_9LAMI</name>
<evidence type="ECO:0000313" key="2">
    <source>
        <dbReference type="Proteomes" id="UP000250235"/>
    </source>
</evidence>
<organism evidence="1 2">
    <name type="scientific">Dorcoceras hygrometricum</name>
    <dbReference type="NCBI Taxonomy" id="472368"/>
    <lineage>
        <taxon>Eukaryota</taxon>
        <taxon>Viridiplantae</taxon>
        <taxon>Streptophyta</taxon>
        <taxon>Embryophyta</taxon>
        <taxon>Tracheophyta</taxon>
        <taxon>Spermatophyta</taxon>
        <taxon>Magnoliopsida</taxon>
        <taxon>eudicotyledons</taxon>
        <taxon>Gunneridae</taxon>
        <taxon>Pentapetalae</taxon>
        <taxon>asterids</taxon>
        <taxon>lamiids</taxon>
        <taxon>Lamiales</taxon>
        <taxon>Gesneriaceae</taxon>
        <taxon>Didymocarpoideae</taxon>
        <taxon>Trichosporeae</taxon>
        <taxon>Loxocarpinae</taxon>
        <taxon>Dorcoceras</taxon>
    </lineage>
</organism>
<proteinExistence type="predicted"/>
<protein>
    <submittedName>
        <fullName evidence="1">Uncharacterized protein</fullName>
    </submittedName>
</protein>
<keyword evidence="2" id="KW-1185">Reference proteome</keyword>
<dbReference type="EMBL" id="KV010264">
    <property type="protein sequence ID" value="KZV27854.1"/>
    <property type="molecule type" value="Genomic_DNA"/>
</dbReference>